<gene>
    <name evidence="1" type="ORF">COLO4_38521</name>
</gene>
<proteinExistence type="predicted"/>
<evidence type="ECO:0000313" key="2">
    <source>
        <dbReference type="Proteomes" id="UP000187203"/>
    </source>
</evidence>
<dbReference type="Proteomes" id="UP000187203">
    <property type="component" value="Unassembled WGS sequence"/>
</dbReference>
<dbReference type="EMBL" id="AWUE01024866">
    <property type="protein sequence ID" value="OMO49484.1"/>
    <property type="molecule type" value="Genomic_DNA"/>
</dbReference>
<dbReference type="AlphaFoldDB" id="A0A1R3FUG5"/>
<name>A0A1R3FUG5_9ROSI</name>
<protein>
    <submittedName>
        <fullName evidence="1">Uncharacterized protein</fullName>
    </submittedName>
</protein>
<keyword evidence="2" id="KW-1185">Reference proteome</keyword>
<evidence type="ECO:0000313" key="1">
    <source>
        <dbReference type="EMBL" id="OMO49484.1"/>
    </source>
</evidence>
<sequence>MSEFEIKAEKDLSEVVLVATPNSGGKVNRDPPVIGESETIGLV</sequence>
<organism evidence="1 2">
    <name type="scientific">Corchorus olitorius</name>
    <dbReference type="NCBI Taxonomy" id="93759"/>
    <lineage>
        <taxon>Eukaryota</taxon>
        <taxon>Viridiplantae</taxon>
        <taxon>Streptophyta</taxon>
        <taxon>Embryophyta</taxon>
        <taxon>Tracheophyta</taxon>
        <taxon>Spermatophyta</taxon>
        <taxon>Magnoliopsida</taxon>
        <taxon>eudicotyledons</taxon>
        <taxon>Gunneridae</taxon>
        <taxon>Pentapetalae</taxon>
        <taxon>rosids</taxon>
        <taxon>malvids</taxon>
        <taxon>Malvales</taxon>
        <taxon>Malvaceae</taxon>
        <taxon>Grewioideae</taxon>
        <taxon>Apeibeae</taxon>
        <taxon>Corchorus</taxon>
    </lineage>
</organism>
<reference evidence="2" key="1">
    <citation type="submission" date="2013-09" db="EMBL/GenBank/DDBJ databases">
        <title>Corchorus olitorius genome sequencing.</title>
        <authorList>
            <person name="Alam M."/>
            <person name="Haque M.S."/>
            <person name="Islam M.S."/>
            <person name="Emdad E.M."/>
            <person name="Islam M.M."/>
            <person name="Ahmed B."/>
            <person name="Halim A."/>
            <person name="Hossen Q.M.M."/>
            <person name="Hossain M.Z."/>
            <person name="Ahmed R."/>
            <person name="Khan M.M."/>
            <person name="Islam R."/>
            <person name="Rashid M.M."/>
            <person name="Khan S.A."/>
            <person name="Rahman M.S."/>
            <person name="Alam M."/>
            <person name="Yahiya A.S."/>
            <person name="Khan M.S."/>
            <person name="Azam M.S."/>
            <person name="Haque T."/>
            <person name="Lashkar M.Z.H."/>
            <person name="Akhand A.I."/>
            <person name="Morshed G."/>
            <person name="Roy S."/>
            <person name="Uddin K.S."/>
            <person name="Rabeya T."/>
            <person name="Hossain A.S."/>
            <person name="Chowdhury A."/>
            <person name="Snigdha A.R."/>
            <person name="Mortoza M.S."/>
            <person name="Matin S.A."/>
            <person name="Hoque S.M.E."/>
            <person name="Islam M.K."/>
            <person name="Roy D.K."/>
            <person name="Haider R."/>
            <person name="Moosa M.M."/>
            <person name="Elias S.M."/>
            <person name="Hasan A.M."/>
            <person name="Jahan S."/>
            <person name="Shafiuddin M."/>
            <person name="Mahmood N."/>
            <person name="Shommy N.S."/>
        </authorList>
    </citation>
    <scope>NUCLEOTIDE SEQUENCE [LARGE SCALE GENOMIC DNA]</scope>
    <source>
        <strain evidence="2">cv. O-4</strain>
    </source>
</reference>
<accession>A0A1R3FUG5</accession>
<comment type="caution">
    <text evidence="1">The sequence shown here is derived from an EMBL/GenBank/DDBJ whole genome shotgun (WGS) entry which is preliminary data.</text>
</comment>